<dbReference type="PROSITE" id="PS50026">
    <property type="entry name" value="EGF_3"/>
    <property type="match status" value="1"/>
</dbReference>
<dbReference type="EMBL" id="JAHGAV010000370">
    <property type="protein sequence ID" value="KAG6925779.1"/>
    <property type="molecule type" value="Genomic_DNA"/>
</dbReference>
<sequence>MCPLLCQNGGVCVRKDQCLCPPSFTGKFCQIPAPRPQALAPEREGDSPGGPQPLTKSVYTLPLANHQQERDGALSMVNVHVQHPPEASVTIHQVERVSAPSAPGEPPANALYSVLAQSGPRASAYDESAGYGYCFQQLRAGECRPLPACDPAVCC</sequence>
<dbReference type="SMART" id="SM00181">
    <property type="entry name" value="EGF"/>
    <property type="match status" value="1"/>
</dbReference>
<dbReference type="CDD" id="cd00054">
    <property type="entry name" value="EGF_CA"/>
    <property type="match status" value="1"/>
</dbReference>
<protein>
    <submittedName>
        <fullName evidence="6">Latent transforming growth factor beta binding protein 4</fullName>
    </submittedName>
</protein>
<evidence type="ECO:0000313" key="6">
    <source>
        <dbReference type="EMBL" id="KAG6925779.1"/>
    </source>
</evidence>
<comment type="caution">
    <text evidence="3">Lacks conserved residue(s) required for the propagation of feature annotation.</text>
</comment>
<evidence type="ECO:0000256" key="4">
    <source>
        <dbReference type="SAM" id="MobiDB-lite"/>
    </source>
</evidence>
<feature type="non-terminal residue" evidence="6">
    <location>
        <position position="155"/>
    </location>
</feature>
<feature type="region of interest" description="Disordered" evidence="4">
    <location>
        <begin position="37"/>
        <end position="57"/>
    </location>
</feature>
<accession>A0A8T1S9T3</accession>
<dbReference type="InterPro" id="IPR000742">
    <property type="entry name" value="EGF"/>
</dbReference>
<dbReference type="OrthoDB" id="4062651at2759"/>
<keyword evidence="1 3" id="KW-0245">EGF-like domain</keyword>
<keyword evidence="7" id="KW-1185">Reference proteome</keyword>
<dbReference type="Pfam" id="PF07974">
    <property type="entry name" value="EGF_2"/>
    <property type="match status" value="1"/>
</dbReference>
<keyword evidence="2 3" id="KW-1015">Disulfide bond</keyword>
<comment type="caution">
    <text evidence="6">The sequence shown here is derived from an EMBL/GenBank/DDBJ whole genome shotgun (WGS) entry which is preliminary data.</text>
</comment>
<feature type="disulfide bond" evidence="3">
    <location>
        <begin position="2"/>
        <end position="12"/>
    </location>
</feature>
<name>A0A8T1S9T3_CHESE</name>
<dbReference type="Proteomes" id="UP000765507">
    <property type="component" value="Unassembled WGS sequence"/>
</dbReference>
<dbReference type="SUPFAM" id="SSF57196">
    <property type="entry name" value="EGF/Laminin"/>
    <property type="match status" value="1"/>
</dbReference>
<dbReference type="AlphaFoldDB" id="A0A8T1S9T3"/>
<dbReference type="Gene3D" id="2.10.25.10">
    <property type="entry name" value="Laminin"/>
    <property type="match status" value="1"/>
</dbReference>
<evidence type="ECO:0000313" key="7">
    <source>
        <dbReference type="Proteomes" id="UP000765507"/>
    </source>
</evidence>
<gene>
    <name evidence="6" type="primary">LTBP4</name>
    <name evidence="6" type="ORF">G0U57_013423</name>
</gene>
<reference evidence="6 7" key="1">
    <citation type="journal article" date="2020" name="G3 (Bethesda)">
        <title>Draft Genome of the Common Snapping Turtle, Chelydra serpentina, a Model for Phenotypic Plasticity in Reptiles.</title>
        <authorList>
            <person name="Das D."/>
            <person name="Singh S.K."/>
            <person name="Bierstedt J."/>
            <person name="Erickson A."/>
            <person name="Galli G.L.J."/>
            <person name="Crossley D.A. 2nd"/>
            <person name="Rhen T."/>
        </authorList>
    </citation>
    <scope>NUCLEOTIDE SEQUENCE [LARGE SCALE GENOMIC DNA]</scope>
    <source>
        <strain evidence="6">KW</strain>
    </source>
</reference>
<feature type="domain" description="EGF-like" evidence="5">
    <location>
        <begin position="1"/>
        <end position="30"/>
    </location>
</feature>
<evidence type="ECO:0000256" key="3">
    <source>
        <dbReference type="PROSITE-ProRule" id="PRU00076"/>
    </source>
</evidence>
<dbReference type="PROSITE" id="PS00022">
    <property type="entry name" value="EGF_1"/>
    <property type="match status" value="1"/>
</dbReference>
<organism evidence="6 7">
    <name type="scientific">Chelydra serpentina</name>
    <name type="common">Snapping turtle</name>
    <name type="synonym">Testudo serpentina</name>
    <dbReference type="NCBI Taxonomy" id="8475"/>
    <lineage>
        <taxon>Eukaryota</taxon>
        <taxon>Metazoa</taxon>
        <taxon>Chordata</taxon>
        <taxon>Craniata</taxon>
        <taxon>Vertebrata</taxon>
        <taxon>Euteleostomi</taxon>
        <taxon>Archelosauria</taxon>
        <taxon>Testudinata</taxon>
        <taxon>Testudines</taxon>
        <taxon>Cryptodira</taxon>
        <taxon>Durocryptodira</taxon>
        <taxon>Americhelydia</taxon>
        <taxon>Chelydroidea</taxon>
        <taxon>Chelydridae</taxon>
        <taxon>Chelydra</taxon>
    </lineage>
</organism>
<proteinExistence type="predicted"/>
<evidence type="ECO:0000256" key="2">
    <source>
        <dbReference type="ARBA" id="ARBA00023157"/>
    </source>
</evidence>
<evidence type="ECO:0000256" key="1">
    <source>
        <dbReference type="ARBA" id="ARBA00022536"/>
    </source>
</evidence>
<evidence type="ECO:0000259" key="5">
    <source>
        <dbReference type="PROSITE" id="PS50026"/>
    </source>
</evidence>
<dbReference type="InterPro" id="IPR013111">
    <property type="entry name" value="EGF_extracell"/>
</dbReference>
<feature type="disulfide bond" evidence="3">
    <location>
        <begin position="20"/>
        <end position="29"/>
    </location>
</feature>